<dbReference type="Gene3D" id="3.40.47.10">
    <property type="match status" value="1"/>
</dbReference>
<evidence type="ECO:0000256" key="1">
    <source>
        <dbReference type="ARBA" id="ARBA00022450"/>
    </source>
</evidence>
<dbReference type="Gene3D" id="3.30.70.3290">
    <property type="match status" value="1"/>
</dbReference>
<dbReference type="Pfam" id="PF16197">
    <property type="entry name" value="KAsynt_C_assoc"/>
    <property type="match status" value="1"/>
</dbReference>
<feature type="domain" description="Ketosynthase family 3 (KS3)" evidence="5">
    <location>
        <begin position="138"/>
        <end position="598"/>
    </location>
</feature>
<evidence type="ECO:0000256" key="3">
    <source>
        <dbReference type="ARBA" id="ARBA00022679"/>
    </source>
</evidence>
<dbReference type="SMART" id="SM01294">
    <property type="entry name" value="PKS_PP_betabranch"/>
    <property type="match status" value="1"/>
</dbReference>
<dbReference type="SUPFAM" id="SSF53901">
    <property type="entry name" value="Thiolase-like"/>
    <property type="match status" value="1"/>
</dbReference>
<evidence type="ECO:0000313" key="7">
    <source>
        <dbReference type="Proteomes" id="UP000599391"/>
    </source>
</evidence>
<feature type="domain" description="Carrier" evidence="4">
    <location>
        <begin position="15"/>
        <end position="89"/>
    </location>
</feature>
<dbReference type="SMART" id="SM00825">
    <property type="entry name" value="PKS_KS"/>
    <property type="match status" value="1"/>
</dbReference>
<reference evidence="6 7" key="1">
    <citation type="journal article" date="2021" name="Int. J. Syst. Evol. Microbiol.">
        <title>Amazonocrinis nigriterrae gen. nov., sp. nov., Atlanticothrix silvestris gen. nov., sp. nov. and Dendronalium phyllosphericum gen. nov., sp. nov., nostocacean cyanobacteria from Brazilian environments.</title>
        <authorList>
            <person name="Alvarenga D.O."/>
            <person name="Andreote A.P.D."/>
            <person name="Branco L.H.Z."/>
            <person name="Delbaje E."/>
            <person name="Cruz R.B."/>
            <person name="Varani A.M."/>
            <person name="Fiore M.F."/>
        </authorList>
    </citation>
    <scope>NUCLEOTIDE SEQUENCE [LARGE SCALE GENOMIC DNA]</scope>
    <source>
        <strain evidence="6 7">CENA357</strain>
    </source>
</reference>
<keyword evidence="7" id="KW-1185">Reference proteome</keyword>
<dbReference type="PANTHER" id="PTHR43775:SF37">
    <property type="entry name" value="SI:DKEY-61P9.11"/>
    <property type="match status" value="1"/>
</dbReference>
<keyword evidence="1" id="KW-0596">Phosphopantetheine</keyword>
<dbReference type="SMART" id="SM00823">
    <property type="entry name" value="PKS_PP"/>
    <property type="match status" value="1"/>
</dbReference>
<dbReference type="GO" id="GO:0005886">
    <property type="term" value="C:plasma membrane"/>
    <property type="evidence" value="ECO:0007669"/>
    <property type="project" value="TreeGrafter"/>
</dbReference>
<organism evidence="6 7">
    <name type="scientific">Atlanticothrix silvestris CENA357</name>
    <dbReference type="NCBI Taxonomy" id="1725252"/>
    <lineage>
        <taxon>Bacteria</taxon>
        <taxon>Bacillati</taxon>
        <taxon>Cyanobacteriota</taxon>
        <taxon>Cyanophyceae</taxon>
        <taxon>Nostocales</taxon>
        <taxon>Nodulariaceae</taxon>
        <taxon>Atlanticothrix</taxon>
        <taxon>Atlanticothrix silvestris</taxon>
    </lineage>
</organism>
<dbReference type="InterPro" id="IPR006162">
    <property type="entry name" value="Ppantetheine_attach_site"/>
</dbReference>
<evidence type="ECO:0000313" key="6">
    <source>
        <dbReference type="EMBL" id="MBH8552273.1"/>
    </source>
</evidence>
<dbReference type="InterPro" id="IPR001227">
    <property type="entry name" value="Ac_transferase_dom_sf"/>
</dbReference>
<feature type="non-terminal residue" evidence="6">
    <location>
        <position position="1"/>
    </location>
</feature>
<dbReference type="InterPro" id="IPR032821">
    <property type="entry name" value="PKS_assoc"/>
</dbReference>
<dbReference type="Gene3D" id="3.40.366.10">
    <property type="entry name" value="Malonyl-Coenzyme A Acyl Carrier Protein, domain 2"/>
    <property type="match status" value="1"/>
</dbReference>
<dbReference type="RefSeq" id="WP_225894022.1">
    <property type="nucleotide sequence ID" value="NZ_JAECZB010000012.1"/>
</dbReference>
<dbReference type="PROSITE" id="PS00606">
    <property type="entry name" value="KS3_1"/>
    <property type="match status" value="1"/>
</dbReference>
<dbReference type="Gene3D" id="1.10.1200.10">
    <property type="entry name" value="ACP-like"/>
    <property type="match status" value="1"/>
</dbReference>
<evidence type="ECO:0000259" key="4">
    <source>
        <dbReference type="PROSITE" id="PS50075"/>
    </source>
</evidence>
<sequence>PSPQPLVPLPQAKTQNIRRLVRDILSQYVTIPQQQVEGYRSFQELGLDSLGAVEAIKQLSLTFKHQLSPTLFFEYQTPDELADHLEKQYGASMISTPETPINNHEEGVITPSASLTKKETPANLMLQQSNFKAMDVKQEDIAIIGMACKIPGADNLEQYWQFLNEKRSFIKEVPSDRWLIEDYYEKNGTAPHTTYCKHGGFIENPFDFDPMFFGISPREATAMDPQQRVFLEVSWQALQQAGYGGKYRTKDIAVIVGGDQNNYVEHFFNYQYGTVLKRRLHKSSWFKQLTPAEQKNLLDTVSDVLKPSELMPEATAGNELNQIAARVSHCLDLMGPSLEVGTACSSSLVAIHLACESIRAGDTCMAIAGGVNLNLSPTPFTFLSRVQAFSPTGECFPFDSRANGMVVGEGTGAVVLKSLRKALEDGDYIHAVIKGSAINNDGHSQGITAPKPEGQAEAIRKAYNKFGIDPETISYIETHGTGTMLGDPVEVEGITKAFRDFTSRKGFCGIGSVKSSIGHLMAGSGVVSLIKVVLAMQHGKIPPTVGFEQPSPHIDFANTPLYVVGGEGKPWTSDGELLRAGVNGFGFGGTNCHLIVEQSPISQSVKSEESTSPHLLCLTGRNQKVLKEIVKQLHEHVSKHPEHKLSEICLTLSNSQRELSFKAALVVNNRQHLLDSLNAISSEQNQPNIQLGRCNPQKATPNYLVLDNSCTFTPKEAKILSDRYPEFRKAYADCEFLWRRTLSNSELNNNTNLSQKAHSFAVQYAWCNLLMSLKIQPSAILAEGIGILVGACLTAMSSLKEAFILLAELEGKHTNNFVEEPRLETPLITVWNCSLVTPLGTYKPSGKFTATQLQSLLHVSGSLKTEHCQEACSETGAYFYLGNSALIRQQLNIADDPQTWIHADTNQPVINSLLTIIARLYTAGVQLNSLGLFPQGLRRVPLPTYPFERKTYKAPIDYSEPTFTESVEIDGLLLIEHLVTLSPEQRQTSYNALLQEFGFAAKTVENINN</sequence>
<dbReference type="InterPro" id="IPR014031">
    <property type="entry name" value="Ketoacyl_synth_C"/>
</dbReference>
<dbReference type="GO" id="GO:0004315">
    <property type="term" value="F:3-oxoacyl-[acyl-carrier-protein] synthase activity"/>
    <property type="evidence" value="ECO:0007669"/>
    <property type="project" value="InterPro"/>
</dbReference>
<dbReference type="EMBL" id="JAECZB010000012">
    <property type="protein sequence ID" value="MBH8552273.1"/>
    <property type="molecule type" value="Genomic_DNA"/>
</dbReference>
<proteinExistence type="predicted"/>
<dbReference type="InterPro" id="IPR014030">
    <property type="entry name" value="Ketoacyl_synth_N"/>
</dbReference>
<dbReference type="GO" id="GO:0005737">
    <property type="term" value="C:cytoplasm"/>
    <property type="evidence" value="ECO:0007669"/>
    <property type="project" value="TreeGrafter"/>
</dbReference>
<dbReference type="InterPro" id="IPR009081">
    <property type="entry name" value="PP-bd_ACP"/>
</dbReference>
<gene>
    <name evidence="6" type="ORF">I8751_07780</name>
</gene>
<dbReference type="PANTHER" id="PTHR43775">
    <property type="entry name" value="FATTY ACID SYNTHASE"/>
    <property type="match status" value="1"/>
</dbReference>
<dbReference type="Proteomes" id="UP000599391">
    <property type="component" value="Unassembled WGS sequence"/>
</dbReference>
<dbReference type="InterPro" id="IPR016039">
    <property type="entry name" value="Thiolase-like"/>
</dbReference>
<dbReference type="SUPFAM" id="SSF47336">
    <property type="entry name" value="ACP-like"/>
    <property type="match status" value="1"/>
</dbReference>
<dbReference type="Pfam" id="PF00109">
    <property type="entry name" value="ketoacyl-synt"/>
    <property type="match status" value="1"/>
</dbReference>
<dbReference type="PROSITE" id="PS00012">
    <property type="entry name" value="PHOSPHOPANTETHEINE"/>
    <property type="match status" value="1"/>
</dbReference>
<dbReference type="GO" id="GO:0071770">
    <property type="term" value="P:DIM/DIP cell wall layer assembly"/>
    <property type="evidence" value="ECO:0007669"/>
    <property type="project" value="TreeGrafter"/>
</dbReference>
<name>A0A8J7HH63_9CYAN</name>
<dbReference type="InterPro" id="IPR050091">
    <property type="entry name" value="PKS_NRPS_Biosynth_Enz"/>
</dbReference>
<dbReference type="GO" id="GO:0031177">
    <property type="term" value="F:phosphopantetheine binding"/>
    <property type="evidence" value="ECO:0007669"/>
    <property type="project" value="InterPro"/>
</dbReference>
<dbReference type="Pfam" id="PF00550">
    <property type="entry name" value="PP-binding"/>
    <property type="match status" value="1"/>
</dbReference>
<dbReference type="InterPro" id="IPR020806">
    <property type="entry name" value="PKS_PP-bd"/>
</dbReference>
<accession>A0A8J7HH63</accession>
<keyword evidence="3" id="KW-0808">Transferase</keyword>
<dbReference type="Pfam" id="PF02801">
    <property type="entry name" value="Ketoacyl-synt_C"/>
    <property type="match status" value="1"/>
</dbReference>
<keyword evidence="2" id="KW-0597">Phosphoprotein</keyword>
<dbReference type="InterPro" id="IPR020841">
    <property type="entry name" value="PKS_Beta-ketoAc_synthase_dom"/>
</dbReference>
<dbReference type="GO" id="GO:0006633">
    <property type="term" value="P:fatty acid biosynthetic process"/>
    <property type="evidence" value="ECO:0007669"/>
    <property type="project" value="InterPro"/>
</dbReference>
<comment type="caution">
    <text evidence="6">The sequence shown here is derived from an EMBL/GenBank/DDBJ whole genome shotgun (WGS) entry which is preliminary data.</text>
</comment>
<dbReference type="GO" id="GO:0004312">
    <property type="term" value="F:fatty acid synthase activity"/>
    <property type="evidence" value="ECO:0007669"/>
    <property type="project" value="TreeGrafter"/>
</dbReference>
<dbReference type="InterPro" id="IPR018201">
    <property type="entry name" value="Ketoacyl_synth_AS"/>
</dbReference>
<evidence type="ECO:0000256" key="2">
    <source>
        <dbReference type="ARBA" id="ARBA00022553"/>
    </source>
</evidence>
<dbReference type="CDD" id="cd00833">
    <property type="entry name" value="PKS"/>
    <property type="match status" value="1"/>
</dbReference>
<dbReference type="PROSITE" id="PS52004">
    <property type="entry name" value="KS3_2"/>
    <property type="match status" value="1"/>
</dbReference>
<evidence type="ECO:0000259" key="5">
    <source>
        <dbReference type="PROSITE" id="PS52004"/>
    </source>
</evidence>
<dbReference type="PROSITE" id="PS50075">
    <property type="entry name" value="CARRIER"/>
    <property type="match status" value="1"/>
</dbReference>
<protein>
    <submittedName>
        <fullName evidence="6">Short-chain dehydrogenase</fullName>
    </submittedName>
</protein>
<dbReference type="InterPro" id="IPR036736">
    <property type="entry name" value="ACP-like_sf"/>
</dbReference>
<dbReference type="AlphaFoldDB" id="A0A8J7HH63"/>